<evidence type="ECO:0000256" key="1">
    <source>
        <dbReference type="ARBA" id="ARBA00004938"/>
    </source>
</evidence>
<comment type="similarity">
    <text evidence="11 12 13">Belongs to the class I-like SAM-binding methyltransferase superfamily. Erg6/SMT family.</text>
</comment>
<dbReference type="InterPro" id="IPR013216">
    <property type="entry name" value="Methyltransf_11"/>
</dbReference>
<evidence type="ECO:0000256" key="4">
    <source>
        <dbReference type="ARBA" id="ARBA00022679"/>
    </source>
</evidence>
<evidence type="ECO:0000256" key="5">
    <source>
        <dbReference type="ARBA" id="ARBA00022691"/>
    </source>
</evidence>
<dbReference type="InParanoid" id="A9V6Y8"/>
<dbReference type="STRING" id="81824.A9V6Y8"/>
<evidence type="ECO:0000256" key="9">
    <source>
        <dbReference type="ARBA" id="ARBA00023166"/>
    </source>
</evidence>
<gene>
    <name evidence="15" type="ORF">MONBRDRAFT_33702</name>
</gene>
<dbReference type="PANTHER" id="PTHR44068:SF1">
    <property type="entry name" value="HYPOTHETICAL LOC100005854"/>
    <property type="match status" value="1"/>
</dbReference>
<evidence type="ECO:0000256" key="7">
    <source>
        <dbReference type="ARBA" id="ARBA00023011"/>
    </source>
</evidence>
<evidence type="ECO:0000256" key="10">
    <source>
        <dbReference type="ARBA" id="ARBA00023221"/>
    </source>
</evidence>
<accession>A9V6Y8</accession>
<dbReference type="PANTHER" id="PTHR44068">
    <property type="entry name" value="ZGC:194242"/>
    <property type="match status" value="1"/>
</dbReference>
<proteinExistence type="inferred from homology"/>
<feature type="domain" description="SAM-dependent methyltransferase Erg6/SMT-type" evidence="14">
    <location>
        <begin position="108"/>
        <end position="400"/>
    </location>
</feature>
<dbReference type="PROSITE" id="PS51685">
    <property type="entry name" value="SAM_MT_ERG6_SMT"/>
    <property type="match status" value="1"/>
</dbReference>
<keyword evidence="6" id="KW-0752">Steroid biosynthesis</keyword>
<organism evidence="15 16">
    <name type="scientific">Monosiga brevicollis</name>
    <name type="common">Choanoflagellate</name>
    <dbReference type="NCBI Taxonomy" id="81824"/>
    <lineage>
        <taxon>Eukaryota</taxon>
        <taxon>Choanoflagellata</taxon>
        <taxon>Craspedida</taxon>
        <taxon>Salpingoecidae</taxon>
        <taxon>Monosiga</taxon>
    </lineage>
</organism>
<dbReference type="InterPro" id="IPR013705">
    <property type="entry name" value="Sterol_MeTrfase_C"/>
</dbReference>
<keyword evidence="10" id="KW-0753">Steroid metabolism</keyword>
<dbReference type="SUPFAM" id="SSF53335">
    <property type="entry name" value="S-adenosyl-L-methionine-dependent methyltransferases"/>
    <property type="match status" value="1"/>
</dbReference>
<dbReference type="Gene3D" id="3.40.50.150">
    <property type="entry name" value="Vaccinia Virus protein VP39"/>
    <property type="match status" value="1"/>
</dbReference>
<evidence type="ECO:0000256" key="8">
    <source>
        <dbReference type="ARBA" id="ARBA00023098"/>
    </source>
</evidence>
<sequence>MDFLATVGGVAALGAAAHKYELVEIPQLEHAWKVAAVAGVAAVGAALQTAAEFNPLARSMQLLSTFQSIESSTQADVSSSIDAYNSLYDETKTDDERNQAYSSLVDSYYNLVTLFYEWGWGSSFHFAYRMLGESFSESIRRHEYYLMSFLGAGKGDRVLDVGCGIGGPLTNIARFEGPEVDLTGITINQHQVSRGNTRCKQLGLSHRCRLVRGDFTQMPFKDAVFDGAYSIEATCHAPDRRTVFSEVYRTLKPGSYFASYEWVITENHDPNNAKDVDMLHKVMQGDGLPSLNTIEEVKEAMRDVGFEVVMDRDMAKDPEQVVPWYQPLQSTWNPLSFRFQFNWLGRTVMSNLLRVLELFWLAPAGTARVQDMLQLAAQGLVYCGERQTFTVMHILVGRKPLDA</sequence>
<dbReference type="Pfam" id="PF08498">
    <property type="entry name" value="Sterol_MT_C"/>
    <property type="match status" value="1"/>
</dbReference>
<dbReference type="EC" id="2.1.1.-" evidence="13"/>
<dbReference type="InterPro" id="IPR030384">
    <property type="entry name" value="MeTrfase_SMT"/>
</dbReference>
<evidence type="ECO:0000256" key="11">
    <source>
        <dbReference type="ARBA" id="ARBA00038188"/>
    </source>
</evidence>
<evidence type="ECO:0000256" key="2">
    <source>
        <dbReference type="ARBA" id="ARBA00022516"/>
    </source>
</evidence>
<keyword evidence="4 12" id="KW-0808">Transferase</keyword>
<dbReference type="Proteomes" id="UP000001357">
    <property type="component" value="Unassembled WGS sequence"/>
</dbReference>
<keyword evidence="2" id="KW-0444">Lipid biosynthesis</keyword>
<keyword evidence="16" id="KW-1185">Reference proteome</keyword>
<dbReference type="GO" id="GO:0032259">
    <property type="term" value="P:methylation"/>
    <property type="evidence" value="ECO:0007669"/>
    <property type="project" value="UniProtKB-KW"/>
</dbReference>
<dbReference type="GO" id="GO:0016126">
    <property type="term" value="P:sterol biosynthetic process"/>
    <property type="evidence" value="ECO:0000318"/>
    <property type="project" value="GO_Central"/>
</dbReference>
<comment type="pathway">
    <text evidence="1">Steroid biosynthesis; sterol biosynthesis.</text>
</comment>
<dbReference type="KEGG" id="mbr:MONBRDRAFT_33702"/>
<evidence type="ECO:0000256" key="13">
    <source>
        <dbReference type="RuleBase" id="RU362025"/>
    </source>
</evidence>
<name>A9V6Y8_MONBE</name>
<dbReference type="Pfam" id="PF08241">
    <property type="entry name" value="Methyltransf_11"/>
    <property type="match status" value="1"/>
</dbReference>
<keyword evidence="7" id="KW-0756">Sterol biosynthesis</keyword>
<dbReference type="GO" id="GO:0005783">
    <property type="term" value="C:endoplasmic reticulum"/>
    <property type="evidence" value="ECO:0000318"/>
    <property type="project" value="GO_Central"/>
</dbReference>
<dbReference type="AlphaFoldDB" id="A9V6Y8"/>
<dbReference type="CDD" id="cd02440">
    <property type="entry name" value="AdoMet_MTases"/>
    <property type="match status" value="1"/>
</dbReference>
<dbReference type="OMA" id="NGIATMM"/>
<dbReference type="RefSeq" id="XP_001748534.1">
    <property type="nucleotide sequence ID" value="XM_001748482.1"/>
</dbReference>
<dbReference type="eggNOG" id="KOG1269">
    <property type="taxonomic scope" value="Eukaryota"/>
</dbReference>
<dbReference type="InterPro" id="IPR029063">
    <property type="entry name" value="SAM-dependent_MTases_sf"/>
</dbReference>
<evidence type="ECO:0000256" key="12">
    <source>
        <dbReference type="PROSITE-ProRule" id="PRU01022"/>
    </source>
</evidence>
<evidence type="ECO:0000259" key="14">
    <source>
        <dbReference type="PROSITE" id="PS51685"/>
    </source>
</evidence>
<evidence type="ECO:0000256" key="3">
    <source>
        <dbReference type="ARBA" id="ARBA00022603"/>
    </source>
</evidence>
<dbReference type="GO" id="GO:0003838">
    <property type="term" value="F:sterol 24-C-methyltransferase activity"/>
    <property type="evidence" value="ECO:0000318"/>
    <property type="project" value="GO_Central"/>
</dbReference>
<dbReference type="InterPro" id="IPR050447">
    <property type="entry name" value="Erg6_SMT_methyltransf"/>
</dbReference>
<evidence type="ECO:0000313" key="16">
    <source>
        <dbReference type="Proteomes" id="UP000001357"/>
    </source>
</evidence>
<evidence type="ECO:0000313" key="15">
    <source>
        <dbReference type="EMBL" id="EDQ86698.1"/>
    </source>
</evidence>
<protein>
    <recommendedName>
        <fullName evidence="13">Methyltransferase</fullName>
        <ecNumber evidence="13">2.1.1.-</ecNumber>
    </recommendedName>
</protein>
<evidence type="ECO:0000256" key="6">
    <source>
        <dbReference type="ARBA" id="ARBA00022955"/>
    </source>
</evidence>
<keyword evidence="9" id="KW-1207">Sterol metabolism</keyword>
<keyword evidence="5 12" id="KW-0949">S-adenosyl-L-methionine</keyword>
<dbReference type="FunFam" id="3.40.50.150:FF:000168">
    <property type="entry name" value="Methyltransferase"/>
    <property type="match status" value="1"/>
</dbReference>
<dbReference type="GeneID" id="5893772"/>
<dbReference type="EMBL" id="CH991564">
    <property type="protein sequence ID" value="EDQ86698.1"/>
    <property type="molecule type" value="Genomic_DNA"/>
</dbReference>
<keyword evidence="3 12" id="KW-0489">Methyltransferase</keyword>
<reference evidence="15 16" key="1">
    <citation type="journal article" date="2008" name="Nature">
        <title>The genome of the choanoflagellate Monosiga brevicollis and the origin of metazoans.</title>
        <authorList>
            <consortium name="JGI Sequencing"/>
            <person name="King N."/>
            <person name="Westbrook M.J."/>
            <person name="Young S.L."/>
            <person name="Kuo A."/>
            <person name="Abedin M."/>
            <person name="Chapman J."/>
            <person name="Fairclough S."/>
            <person name="Hellsten U."/>
            <person name="Isogai Y."/>
            <person name="Letunic I."/>
            <person name="Marr M."/>
            <person name="Pincus D."/>
            <person name="Putnam N."/>
            <person name="Rokas A."/>
            <person name="Wright K.J."/>
            <person name="Zuzow R."/>
            <person name="Dirks W."/>
            <person name="Good M."/>
            <person name="Goodstein D."/>
            <person name="Lemons D."/>
            <person name="Li W."/>
            <person name="Lyons J.B."/>
            <person name="Morris A."/>
            <person name="Nichols S."/>
            <person name="Richter D.J."/>
            <person name="Salamov A."/>
            <person name="Bork P."/>
            <person name="Lim W.A."/>
            <person name="Manning G."/>
            <person name="Miller W.T."/>
            <person name="McGinnis W."/>
            <person name="Shapiro H."/>
            <person name="Tjian R."/>
            <person name="Grigoriev I.V."/>
            <person name="Rokhsar D."/>
        </authorList>
    </citation>
    <scope>NUCLEOTIDE SEQUENCE [LARGE SCALE GENOMIC DNA]</scope>
    <source>
        <strain evidence="16">MX1 / ATCC 50154</strain>
    </source>
</reference>
<keyword evidence="8" id="KW-0443">Lipid metabolism</keyword>